<protein>
    <submittedName>
        <fullName evidence="13">Fungal-specific transcription factor domain-containing protein</fullName>
    </submittedName>
</protein>
<dbReference type="Pfam" id="PF11951">
    <property type="entry name" value="Fungal_trans_2"/>
    <property type="match status" value="1"/>
</dbReference>
<feature type="region of interest" description="Disordered" evidence="10">
    <location>
        <begin position="854"/>
        <end position="874"/>
    </location>
</feature>
<dbReference type="InterPro" id="IPR011701">
    <property type="entry name" value="MFS"/>
</dbReference>
<feature type="compositionally biased region" description="Polar residues" evidence="10">
    <location>
        <begin position="862"/>
        <end position="874"/>
    </location>
</feature>
<proteinExistence type="predicted"/>
<accession>A0ABR4J0J4</accession>
<evidence type="ECO:0000256" key="4">
    <source>
        <dbReference type="ARBA" id="ARBA00022989"/>
    </source>
</evidence>
<name>A0ABR4J0J4_9EURO</name>
<feature type="transmembrane region" description="Helical" evidence="11">
    <location>
        <begin position="383"/>
        <end position="407"/>
    </location>
</feature>
<keyword evidence="7 11" id="KW-0472">Membrane</keyword>
<evidence type="ECO:0000256" key="3">
    <source>
        <dbReference type="ARBA" id="ARBA00022692"/>
    </source>
</evidence>
<evidence type="ECO:0000256" key="1">
    <source>
        <dbReference type="ARBA" id="ARBA00004141"/>
    </source>
</evidence>
<keyword evidence="4 11" id="KW-1133">Transmembrane helix</keyword>
<sequence length="988" mass="109353">MAPPDEVAATQALGPEKQVASEAIDEAARYLAHHSGHAPLSPEEERSMMRKMDWILLPMLFMTATLGAVDKVAISTAAIYGLETDLHLVGQQYSWCGSILSLGVSIIVPSISLIIAGFYKKSEQPPRNALVFAAASSIFNGFLSWAVGHIPSSAPLAVWQYLFLLTGSVSTLWSIFAFIYLPDSPMNAFFLTEREKYHAVQRLAENKTGITNRQWKWDQALEAVIDPKTWILFFFNIAINIPNGGLTTFSGIIINNLGFSAVDTSLLNMPTGVMSTLSAFVFSWIAAKWANRRCLVTMLASCVPAIGAIIVYTLPRTNIGGQMVGIYLLYTYFGPYIVGISMSQANTAGSTKKTVQYSVLYIGYAVGNLIGPQTFRANQAPAYTGGFAAMLACYCVCVLLMAVYWVLTVMLNRRVTEGVEGSVEGQMDDEDLVDAFADKTDFQQKGKQETRRRTGCFQCKEKHIQCTEEHPRCRRCEIHNLECVRGLRLIFREDAIQRGIKFGREGVWTKRSGPRAQGRKKAVFEGVPLNSYINRWVFLNLTLDDFPEEIKSQTRSSTQPQPQTHLPLTAFPPSSAYHPLHTFPYTDGYLLDYFITGISPSCSLSASHNPYISLVIPLCFVSVTLRNALLAVAANQLCLLGHSQFTKQACHYKQKALQGLRQEISTGFPDEGTVAAVLMLCFQDISDGCSPSWITHLRGGLQLIDCNTHQTSPSLWNFFRMYFVAHDIMSRTASDDFQKDEPLQLWSETDDLDEIDVVMGCSRGLMTLINRISILASTRAKILKDRRLTTAEITDHAATTSDLCNALLSLKQTLPAHSIDRGDLERVAHVKQLAALLYLNERLGSVSVSASVSVNHARGPSSRHSQNPPTTETEANTLNLSISPAPSKPHLISSIISTISTLPNMATLLWPLFVLGNVGLENEEQRRFVLDRLSGIQRSRNLGSVWRTIEAVKHSFGTRDLQLDLDLGLGSAKGRSWGHESYRFISLA</sequence>
<gene>
    <name evidence="13" type="ORF">BDW59DRAFT_180994</name>
</gene>
<evidence type="ECO:0000313" key="13">
    <source>
        <dbReference type="EMBL" id="KAL2832543.1"/>
    </source>
</evidence>
<feature type="transmembrane region" description="Helical" evidence="11">
    <location>
        <begin position="159"/>
        <end position="181"/>
    </location>
</feature>
<dbReference type="SUPFAM" id="SSF57701">
    <property type="entry name" value="Zn2/Cys6 DNA-binding domain"/>
    <property type="match status" value="1"/>
</dbReference>
<evidence type="ECO:0000256" key="9">
    <source>
        <dbReference type="ARBA" id="ARBA00023242"/>
    </source>
</evidence>
<evidence type="ECO:0000313" key="14">
    <source>
        <dbReference type="Proteomes" id="UP001610335"/>
    </source>
</evidence>
<feature type="domain" description="Zn(2)-C6 fungal-type" evidence="12">
    <location>
        <begin position="455"/>
        <end position="485"/>
    </location>
</feature>
<keyword evidence="8" id="KW-0804">Transcription</keyword>
<dbReference type="Gene3D" id="1.20.1250.20">
    <property type="entry name" value="MFS general substrate transporter like domains"/>
    <property type="match status" value="2"/>
</dbReference>
<feature type="transmembrane region" description="Helical" evidence="11">
    <location>
        <begin position="230"/>
        <end position="254"/>
    </location>
</feature>
<dbReference type="PROSITE" id="PS50048">
    <property type="entry name" value="ZN2_CY6_FUNGAL_2"/>
    <property type="match status" value="1"/>
</dbReference>
<keyword evidence="5" id="KW-0805">Transcription regulation</keyword>
<dbReference type="PROSITE" id="PS00463">
    <property type="entry name" value="ZN2_CY6_FUNGAL_1"/>
    <property type="match status" value="1"/>
</dbReference>
<evidence type="ECO:0000256" key="10">
    <source>
        <dbReference type="SAM" id="MobiDB-lite"/>
    </source>
</evidence>
<dbReference type="Pfam" id="PF00172">
    <property type="entry name" value="Zn_clus"/>
    <property type="match status" value="1"/>
</dbReference>
<evidence type="ECO:0000256" key="2">
    <source>
        <dbReference type="ARBA" id="ARBA00022448"/>
    </source>
</evidence>
<evidence type="ECO:0000259" key="12">
    <source>
        <dbReference type="PROSITE" id="PS50048"/>
    </source>
</evidence>
<feature type="transmembrane region" description="Helical" evidence="11">
    <location>
        <begin position="266"/>
        <end position="287"/>
    </location>
</feature>
<feature type="transmembrane region" description="Helical" evidence="11">
    <location>
        <begin position="129"/>
        <end position="147"/>
    </location>
</feature>
<dbReference type="Proteomes" id="UP001610335">
    <property type="component" value="Unassembled WGS sequence"/>
</dbReference>
<organism evidence="13 14">
    <name type="scientific">Aspergillus cavernicola</name>
    <dbReference type="NCBI Taxonomy" id="176166"/>
    <lineage>
        <taxon>Eukaryota</taxon>
        <taxon>Fungi</taxon>
        <taxon>Dikarya</taxon>
        <taxon>Ascomycota</taxon>
        <taxon>Pezizomycotina</taxon>
        <taxon>Eurotiomycetes</taxon>
        <taxon>Eurotiomycetidae</taxon>
        <taxon>Eurotiales</taxon>
        <taxon>Aspergillaceae</taxon>
        <taxon>Aspergillus</taxon>
        <taxon>Aspergillus subgen. Nidulantes</taxon>
    </lineage>
</organism>
<keyword evidence="14" id="KW-1185">Reference proteome</keyword>
<keyword evidence="9" id="KW-0539">Nucleus</keyword>
<dbReference type="InterPro" id="IPR001138">
    <property type="entry name" value="Zn2Cys6_DnaBD"/>
</dbReference>
<comment type="caution">
    <text evidence="13">The sequence shown here is derived from an EMBL/GenBank/DDBJ whole genome shotgun (WGS) entry which is preliminary data.</text>
</comment>
<dbReference type="InterPro" id="IPR036864">
    <property type="entry name" value="Zn2-C6_fun-type_DNA-bd_sf"/>
</dbReference>
<dbReference type="PANTHER" id="PTHR43791:SF41">
    <property type="entry name" value="MAJOR FACILITATOR SUPERFAMILY (MFS) PROFILE DOMAIN-CONTAINING PROTEIN"/>
    <property type="match status" value="1"/>
</dbReference>
<dbReference type="EMBL" id="JBFXLS010000006">
    <property type="protein sequence ID" value="KAL2832543.1"/>
    <property type="molecule type" value="Genomic_DNA"/>
</dbReference>
<feature type="transmembrane region" description="Helical" evidence="11">
    <location>
        <begin position="54"/>
        <end position="80"/>
    </location>
</feature>
<evidence type="ECO:0000256" key="8">
    <source>
        <dbReference type="ARBA" id="ARBA00023163"/>
    </source>
</evidence>
<dbReference type="Pfam" id="PF07690">
    <property type="entry name" value="MFS_1"/>
    <property type="match status" value="1"/>
</dbReference>
<dbReference type="PANTHER" id="PTHR43791">
    <property type="entry name" value="PERMEASE-RELATED"/>
    <property type="match status" value="1"/>
</dbReference>
<evidence type="ECO:0000256" key="7">
    <source>
        <dbReference type="ARBA" id="ARBA00023136"/>
    </source>
</evidence>
<keyword evidence="2" id="KW-0813">Transport</keyword>
<feature type="transmembrane region" description="Helical" evidence="11">
    <location>
        <begin position="294"/>
        <end position="312"/>
    </location>
</feature>
<dbReference type="InterPro" id="IPR036259">
    <property type="entry name" value="MFS_trans_sf"/>
</dbReference>
<keyword evidence="3 11" id="KW-0812">Transmembrane</keyword>
<evidence type="ECO:0000256" key="11">
    <source>
        <dbReference type="SAM" id="Phobius"/>
    </source>
</evidence>
<reference evidence="13 14" key="1">
    <citation type="submission" date="2024-07" db="EMBL/GenBank/DDBJ databases">
        <title>Section-level genome sequencing and comparative genomics of Aspergillus sections Usti and Cavernicolus.</title>
        <authorList>
            <consortium name="Lawrence Berkeley National Laboratory"/>
            <person name="Nybo J.L."/>
            <person name="Vesth T.C."/>
            <person name="Theobald S."/>
            <person name="Frisvad J.C."/>
            <person name="Larsen T.O."/>
            <person name="Kjaerboelling I."/>
            <person name="Rothschild-Mancinelli K."/>
            <person name="Lyhne E.K."/>
            <person name="Kogle M.E."/>
            <person name="Barry K."/>
            <person name="Clum A."/>
            <person name="Na H."/>
            <person name="Ledsgaard L."/>
            <person name="Lin J."/>
            <person name="Lipzen A."/>
            <person name="Kuo A."/>
            <person name="Riley R."/>
            <person name="Mondo S."/>
            <person name="LaButti K."/>
            <person name="Haridas S."/>
            <person name="Pangalinan J."/>
            <person name="Salamov A.A."/>
            <person name="Simmons B.A."/>
            <person name="Magnuson J.K."/>
            <person name="Chen J."/>
            <person name="Drula E."/>
            <person name="Henrissat B."/>
            <person name="Wiebenga A."/>
            <person name="Lubbers R.J."/>
            <person name="Gomes A.C."/>
            <person name="Makela M.R."/>
            <person name="Stajich J."/>
            <person name="Grigoriev I.V."/>
            <person name="Mortensen U.H."/>
            <person name="De vries R.P."/>
            <person name="Baker S.E."/>
            <person name="Andersen M.R."/>
        </authorList>
    </citation>
    <scope>NUCLEOTIDE SEQUENCE [LARGE SCALE GENOMIC DNA]</scope>
    <source>
        <strain evidence="13 14">CBS 600.67</strain>
    </source>
</reference>
<evidence type="ECO:0000256" key="6">
    <source>
        <dbReference type="ARBA" id="ARBA00023125"/>
    </source>
</evidence>
<dbReference type="SMART" id="SM00066">
    <property type="entry name" value="GAL4"/>
    <property type="match status" value="1"/>
</dbReference>
<feature type="transmembrane region" description="Helical" evidence="11">
    <location>
        <begin position="324"/>
        <end position="342"/>
    </location>
</feature>
<dbReference type="CDD" id="cd00067">
    <property type="entry name" value="GAL4"/>
    <property type="match status" value="1"/>
</dbReference>
<dbReference type="SUPFAM" id="SSF103473">
    <property type="entry name" value="MFS general substrate transporter"/>
    <property type="match status" value="1"/>
</dbReference>
<evidence type="ECO:0000256" key="5">
    <source>
        <dbReference type="ARBA" id="ARBA00023015"/>
    </source>
</evidence>
<keyword evidence="6" id="KW-0238">DNA-binding</keyword>
<comment type="subcellular location">
    <subcellularLocation>
        <location evidence="1">Membrane</location>
        <topology evidence="1">Multi-pass membrane protein</topology>
    </subcellularLocation>
</comment>
<dbReference type="InterPro" id="IPR021858">
    <property type="entry name" value="Fun_TF"/>
</dbReference>
<feature type="transmembrane region" description="Helical" evidence="11">
    <location>
        <begin position="92"/>
        <end position="117"/>
    </location>
</feature>